<dbReference type="RefSeq" id="WP_015971199.1">
    <property type="nucleotide sequence ID" value="NZ_CP104550.1"/>
</dbReference>
<evidence type="ECO:0000313" key="1">
    <source>
        <dbReference type="EMBL" id="UXH31501.1"/>
    </source>
</evidence>
<dbReference type="GeneID" id="58979241"/>
<accession>A0A9E7RTD1</accession>
<protein>
    <submittedName>
        <fullName evidence="1">Uncharacterized protein</fullName>
    </submittedName>
</protein>
<proteinExistence type="predicted"/>
<organism evidence="1">
    <name type="scientific">Methanothermobacter wolfeii</name>
    <name type="common">Methanobacterium wolfei</name>
    <dbReference type="NCBI Taxonomy" id="145261"/>
    <lineage>
        <taxon>Archaea</taxon>
        <taxon>Methanobacteriati</taxon>
        <taxon>Methanobacteriota</taxon>
        <taxon>Methanomada group</taxon>
        <taxon>Methanobacteria</taxon>
        <taxon>Methanobacteriales</taxon>
        <taxon>Methanobacteriaceae</taxon>
        <taxon>Methanothermobacter</taxon>
    </lineage>
</organism>
<dbReference type="AlphaFoldDB" id="A0A9E7RTD1"/>
<name>A0A9E7RTD1_METWO</name>
<sequence>MIIVYGDWSIQGHKPSGIVSVQVNLPKVTLQCVALPKPGKTPLDEVKLFMGLAKYQVSNDFLLNKGTYVQGDRSRDLLTITDGVNVFKGMIEPPSYQLDRFSDEIIEYTLTIHLELPSDISRVFKAGDFSPTYFNSFYFHVGVE</sequence>
<dbReference type="EMBL" id="CP104550">
    <property type="protein sequence ID" value="UXH31501.1"/>
    <property type="molecule type" value="Genomic_DNA"/>
</dbReference>
<reference evidence="1" key="1">
    <citation type="submission" date="2022-09" db="EMBL/GenBank/DDBJ databases">
        <title>Characterization of three MwoI isoschizomers from sequenced genome and metagenomes.</title>
        <authorList>
            <person name="Fomenkov A."/>
            <person name="Xu S.Y."/>
            <person name="Roberts R.J."/>
        </authorList>
    </citation>
    <scope>NUCLEOTIDE SEQUENCE</scope>
    <source>
        <strain evidence="1">DSM 2970</strain>
    </source>
</reference>
<gene>
    <name evidence="1" type="ORF">N5910_08140</name>
</gene>
<dbReference type="Proteomes" id="UP001065373">
    <property type="component" value="Chromosome"/>
</dbReference>